<evidence type="ECO:0000313" key="4">
    <source>
        <dbReference type="Proteomes" id="UP001139260"/>
    </source>
</evidence>
<accession>A0A9X2BLV3</accession>
<feature type="signal peptide" evidence="2">
    <location>
        <begin position="1"/>
        <end position="22"/>
    </location>
</feature>
<comment type="caution">
    <text evidence="3">The sequence shown here is derived from an EMBL/GenBank/DDBJ whole genome shotgun (WGS) entry which is preliminary data.</text>
</comment>
<dbReference type="PANTHER" id="PTHR40590:SF1">
    <property type="entry name" value="CYTOPLASMIC PROTEIN"/>
    <property type="match status" value="1"/>
</dbReference>
<protein>
    <submittedName>
        <fullName evidence="3">TraB/GumN family protein</fullName>
    </submittedName>
</protein>
<keyword evidence="1" id="KW-1133">Transmembrane helix</keyword>
<gene>
    <name evidence="3" type="ORF">MW871_00445</name>
</gene>
<proteinExistence type="predicted"/>
<dbReference type="Proteomes" id="UP001139260">
    <property type="component" value="Unassembled WGS sequence"/>
</dbReference>
<evidence type="ECO:0000256" key="2">
    <source>
        <dbReference type="SAM" id="SignalP"/>
    </source>
</evidence>
<dbReference type="RefSeq" id="WP_248427205.1">
    <property type="nucleotide sequence ID" value="NZ_JALNUB010000001.1"/>
</dbReference>
<keyword evidence="1" id="KW-0472">Membrane</keyword>
<dbReference type="PANTHER" id="PTHR40590">
    <property type="entry name" value="CYTOPLASMIC PROTEIN-RELATED"/>
    <property type="match status" value="1"/>
</dbReference>
<evidence type="ECO:0000256" key="1">
    <source>
        <dbReference type="SAM" id="Phobius"/>
    </source>
</evidence>
<feature type="transmembrane region" description="Helical" evidence="1">
    <location>
        <begin position="259"/>
        <end position="279"/>
    </location>
</feature>
<keyword evidence="4" id="KW-1185">Reference proteome</keyword>
<organism evidence="3 4">
    <name type="scientific">Flavobacterium pygoscelis</name>
    <dbReference type="NCBI Taxonomy" id="2893176"/>
    <lineage>
        <taxon>Bacteria</taxon>
        <taxon>Pseudomonadati</taxon>
        <taxon>Bacteroidota</taxon>
        <taxon>Flavobacteriia</taxon>
        <taxon>Flavobacteriales</taxon>
        <taxon>Flavobacteriaceae</taxon>
        <taxon>Flavobacterium</taxon>
    </lineage>
</organism>
<evidence type="ECO:0000313" key="3">
    <source>
        <dbReference type="EMBL" id="MCK8140350.1"/>
    </source>
</evidence>
<sequence>MKNLFKATIVVLTILISAISNAQQTTSSSSSTSENSLLWEITGNGLTKPSYLYGTIHMICAEDYFLSEKVKKAFANSEELILEINLSDAKEIQDMQKMAMGKESLNKILNPNQLFKLDQILKNTAGMNIDQVNGFSLTAVMSLVSMKAFGCSDFKLYEMEFMKLAKKNNIEIKGFETVKSQLAIIDGAYTNDEMIAMLGEITQNNMSKLVDDYKNENISLMYDKMVDKQQMNQHTKEQMLDIRNQNWVKILPKLIDKKAVFVAVGAAHLAGGFGIINLLRKAGYVVNPIMK</sequence>
<dbReference type="CDD" id="cd14789">
    <property type="entry name" value="Tiki"/>
    <property type="match status" value="1"/>
</dbReference>
<feature type="chain" id="PRO_5040978146" evidence="2">
    <location>
        <begin position="23"/>
        <end position="291"/>
    </location>
</feature>
<keyword evidence="2" id="KW-0732">Signal</keyword>
<dbReference type="InterPro" id="IPR047111">
    <property type="entry name" value="YbaP-like"/>
</dbReference>
<dbReference type="InterPro" id="IPR002816">
    <property type="entry name" value="TraB/PrgY/GumN_fam"/>
</dbReference>
<name>A0A9X2BLV3_9FLAO</name>
<dbReference type="AlphaFoldDB" id="A0A9X2BLV3"/>
<reference evidence="3" key="1">
    <citation type="submission" date="2022-04" db="EMBL/GenBank/DDBJ databases">
        <title>Flavobacterium pygoscelis sp. nov. isolated from Chinstrap chick (Pygoscelis antarcticus).</title>
        <authorList>
            <person name="Irgang R."/>
            <person name="Poblete-Morales M."/>
            <person name="Avendano-Herrera R."/>
        </authorList>
    </citation>
    <scope>NUCLEOTIDE SEQUENCE</scope>
    <source>
        <strain evidence="3">I-SCBP12n</strain>
    </source>
</reference>
<dbReference type="Pfam" id="PF01963">
    <property type="entry name" value="TraB_PrgY_gumN"/>
    <property type="match status" value="1"/>
</dbReference>
<dbReference type="EMBL" id="JALNUB010000001">
    <property type="protein sequence ID" value="MCK8140350.1"/>
    <property type="molecule type" value="Genomic_DNA"/>
</dbReference>
<keyword evidence="1" id="KW-0812">Transmembrane</keyword>